<organism evidence="1 2">
    <name type="scientific">Arthrobacter ginsengisoli</name>
    <dbReference type="NCBI Taxonomy" id="1356565"/>
    <lineage>
        <taxon>Bacteria</taxon>
        <taxon>Bacillati</taxon>
        <taxon>Actinomycetota</taxon>
        <taxon>Actinomycetes</taxon>
        <taxon>Micrococcales</taxon>
        <taxon>Micrococcaceae</taxon>
        <taxon>Arthrobacter</taxon>
    </lineage>
</organism>
<evidence type="ECO:0008006" key="3">
    <source>
        <dbReference type="Google" id="ProtNLM"/>
    </source>
</evidence>
<reference evidence="1 2" key="1">
    <citation type="submission" date="2023-07" db="EMBL/GenBank/DDBJ databases">
        <title>Sorghum-associated microbial communities from plants grown in Nebraska, USA.</title>
        <authorList>
            <person name="Schachtman D."/>
        </authorList>
    </citation>
    <scope>NUCLEOTIDE SEQUENCE [LARGE SCALE GENOMIC DNA]</scope>
    <source>
        <strain evidence="1 2">BE167</strain>
    </source>
</reference>
<name>A0ABU1U8K6_9MICC</name>
<comment type="caution">
    <text evidence="1">The sequence shown here is derived from an EMBL/GenBank/DDBJ whole genome shotgun (WGS) entry which is preliminary data.</text>
</comment>
<protein>
    <recommendedName>
        <fullName evidence="3">Cyclase</fullName>
    </recommendedName>
</protein>
<keyword evidence="2" id="KW-1185">Reference proteome</keyword>
<proteinExistence type="predicted"/>
<dbReference type="Proteomes" id="UP001252243">
    <property type="component" value="Unassembled WGS sequence"/>
</dbReference>
<accession>A0ABU1U8K6</accession>
<sequence length="93" mass="10233">MFTLQIEHGIKDFGLWKAAFDRDPVNRAASGVTAHRISRPVEDPHYVVVELDFERRAEAEALLAKLQANVWNSPAAAPALLGAPKTRILESAV</sequence>
<evidence type="ECO:0000313" key="2">
    <source>
        <dbReference type="Proteomes" id="UP001252243"/>
    </source>
</evidence>
<gene>
    <name evidence="1" type="ORF">J2X01_000781</name>
</gene>
<dbReference type="RefSeq" id="WP_310050721.1">
    <property type="nucleotide sequence ID" value="NZ_JAVDVQ010000002.1"/>
</dbReference>
<evidence type="ECO:0000313" key="1">
    <source>
        <dbReference type="EMBL" id="MDR7081504.1"/>
    </source>
</evidence>
<dbReference type="EMBL" id="JAVDVQ010000002">
    <property type="protein sequence ID" value="MDR7081504.1"/>
    <property type="molecule type" value="Genomic_DNA"/>
</dbReference>